<dbReference type="EMBL" id="LAVV01004098">
    <property type="protein sequence ID" value="KNZ61709.1"/>
    <property type="molecule type" value="Genomic_DNA"/>
</dbReference>
<evidence type="ECO:0000313" key="2">
    <source>
        <dbReference type="Proteomes" id="UP000037035"/>
    </source>
</evidence>
<sequence length="886" mass="103070">MFDLGSAHRRAVWDRMMLRRVCDEQVRAVRWRWLRGWWLVVAGLRARREMAIVLEREKEVLDLDLVLAHYVSIDDIPVIPQVRSRSGIHRRERILDGSSLTQASFGLAKRASEVKSISWRDRCTTKVAPSSTTSQLPWLPANIVYVLKGPRMNTFPGVHLITLTRQHNFYTKNFERCFCIREILECTFLPLKPITSSGGAKNESSNVFSMQTLKWCARDQQNVLNPSTLIGWEIFTPKSPSFGARRCTASYWRFVLALLWIGLVLKRTDLAPPNFTSSIIISWLTEDFLTLMKDEKVLHCINFTGAVQIPFHITLHYTDQVTKNLSIINPSTLFYMNILNHTFKEIEDLWGHCNILFGFLITKKFKLIKNSIILHLSYDANKHGLNFHHEENNLLGFSTELMKTSCIFLPLFLLHHILIDFSPTTSQFSEFSIFFYQLKNLILGNNVFFIRHAEISVKLLLYSSLSPRVIQPSFFANSLYRMCSDCAKTSTYANRWSLDGTLAEACCISTAGIPQEVQKLVLSGFQLHLKTCRSHYRMARTLSRAVMIFCGKIQGSVGNNNEVLNLKIMGFKYLQWELRSAHWILLHCKDQSMCHMIRAVSVLLCEILMDFFYVLPGAVLCINDKTKLKRRVRLKNRQDQKRKKTYHKTGLQKVKRTREERMSFRKKHLKHREGVLDGCFLTDQPSYISNPKWFIFLRECFQIIKYIFLTHIIRVKLLEYDYCDRIRQERQNLAKCNNHNEACWFCSKNYIILTSWGISGMVILPLGLTKTQLQISLPHPFSLLQPPFINFVGQPSFKEELITSDFCWNLLNPNLFRSTSEKFPINHEELSVFAYKALHELCVKIIWNYNSNAFYNIGKGSGGIKYDQIHDYLINGFQQIHTFKNH</sequence>
<dbReference type="VEuPathDB" id="FungiDB:VP01_1368g1"/>
<comment type="caution">
    <text evidence="1">The sequence shown here is derived from an EMBL/GenBank/DDBJ whole genome shotgun (WGS) entry which is preliminary data.</text>
</comment>
<dbReference type="Proteomes" id="UP000037035">
    <property type="component" value="Unassembled WGS sequence"/>
</dbReference>
<keyword evidence="2" id="KW-1185">Reference proteome</keyword>
<gene>
    <name evidence="1" type="ORF">VP01_1368g1</name>
</gene>
<evidence type="ECO:0000313" key="1">
    <source>
        <dbReference type="EMBL" id="KNZ61709.1"/>
    </source>
</evidence>
<accession>A0A0L6VLX8</accession>
<dbReference type="AlphaFoldDB" id="A0A0L6VLX8"/>
<reference evidence="1 2" key="1">
    <citation type="submission" date="2015-08" db="EMBL/GenBank/DDBJ databases">
        <title>Next Generation Sequencing and Analysis of the Genome of Puccinia sorghi L Schw, the Causal Agent of Maize Common Rust.</title>
        <authorList>
            <person name="Rochi L."/>
            <person name="Burguener G."/>
            <person name="Darino M."/>
            <person name="Turjanski A."/>
            <person name="Kreff E."/>
            <person name="Dieguez M.J."/>
            <person name="Sacco F."/>
        </authorList>
    </citation>
    <scope>NUCLEOTIDE SEQUENCE [LARGE SCALE GENOMIC DNA]</scope>
    <source>
        <strain evidence="1 2">RO10H11247</strain>
    </source>
</reference>
<proteinExistence type="predicted"/>
<organism evidence="1 2">
    <name type="scientific">Puccinia sorghi</name>
    <dbReference type="NCBI Taxonomy" id="27349"/>
    <lineage>
        <taxon>Eukaryota</taxon>
        <taxon>Fungi</taxon>
        <taxon>Dikarya</taxon>
        <taxon>Basidiomycota</taxon>
        <taxon>Pucciniomycotina</taxon>
        <taxon>Pucciniomycetes</taxon>
        <taxon>Pucciniales</taxon>
        <taxon>Pucciniaceae</taxon>
        <taxon>Puccinia</taxon>
    </lineage>
</organism>
<protein>
    <submittedName>
        <fullName evidence="1">Uncharacterized protein</fullName>
    </submittedName>
</protein>
<name>A0A0L6VLX8_9BASI</name>